<gene>
    <name evidence="4" type="ORF">CEUSTIGMA_g9543.t1</name>
</gene>
<dbReference type="STRING" id="1157962.A0A250XGB0"/>
<comment type="pathway">
    <text evidence="1">Protein modification; protein ubiquitination.</text>
</comment>
<dbReference type="CDD" id="cd18186">
    <property type="entry name" value="BTB_POZ_ZBTB_KLHL-like"/>
    <property type="match status" value="1"/>
</dbReference>
<dbReference type="InterPro" id="IPR011333">
    <property type="entry name" value="SKP1/BTB/POZ_sf"/>
</dbReference>
<dbReference type="SUPFAM" id="SSF54695">
    <property type="entry name" value="POZ domain"/>
    <property type="match status" value="1"/>
</dbReference>
<dbReference type="InterPro" id="IPR051481">
    <property type="entry name" value="BTB-POZ/Galectin-3-binding"/>
</dbReference>
<comment type="caution">
    <text evidence="4">The sequence shown here is derived from an EMBL/GenBank/DDBJ whole genome shotgun (WGS) entry which is preliminary data.</text>
</comment>
<dbReference type="PROSITE" id="PS50097">
    <property type="entry name" value="BTB"/>
    <property type="match status" value="1"/>
</dbReference>
<reference evidence="4 5" key="1">
    <citation type="submission" date="2017-08" db="EMBL/GenBank/DDBJ databases">
        <title>Acidophilic green algal genome provides insights into adaptation to an acidic environment.</title>
        <authorList>
            <person name="Hirooka S."/>
            <person name="Hirose Y."/>
            <person name="Kanesaki Y."/>
            <person name="Higuchi S."/>
            <person name="Fujiwara T."/>
            <person name="Onuma R."/>
            <person name="Era A."/>
            <person name="Ohbayashi R."/>
            <person name="Uzuka A."/>
            <person name="Nozaki H."/>
            <person name="Yoshikawa H."/>
            <person name="Miyagishima S.Y."/>
        </authorList>
    </citation>
    <scope>NUCLEOTIDE SEQUENCE [LARGE SCALE GENOMIC DNA]</scope>
    <source>
        <strain evidence="4 5">NIES-2499</strain>
    </source>
</reference>
<protein>
    <recommendedName>
        <fullName evidence="3">BTB domain-containing protein</fullName>
    </recommendedName>
</protein>
<dbReference type="PANTHER" id="PTHR24410:SF23">
    <property type="entry name" value="BTB DOMAIN-CONTAINING PROTEIN-RELATED"/>
    <property type="match status" value="1"/>
</dbReference>
<feature type="domain" description="BTB" evidence="3">
    <location>
        <begin position="42"/>
        <end position="114"/>
    </location>
</feature>
<dbReference type="Gene3D" id="3.30.710.10">
    <property type="entry name" value="Potassium Channel Kv1.1, Chain A"/>
    <property type="match status" value="1"/>
</dbReference>
<accession>A0A250XGB0</accession>
<evidence type="ECO:0000313" key="4">
    <source>
        <dbReference type="EMBL" id="GAX82115.1"/>
    </source>
</evidence>
<dbReference type="OrthoDB" id="546755at2759"/>
<name>A0A250XGB0_9CHLO</name>
<dbReference type="SMART" id="SM00875">
    <property type="entry name" value="BACK"/>
    <property type="match status" value="1"/>
</dbReference>
<dbReference type="InterPro" id="IPR000210">
    <property type="entry name" value="BTB/POZ_dom"/>
</dbReference>
<sequence>MDDVLNEGQLLPSPRRLPGKFAFLFGDQALTDTKLFIRRSGSEVAIDQDEGGQLLHSTVLCANSSYFCSKLLGPAAPPSPGPRSIEIEVDSLEDVAPLMSVLRFMYTEDLNYRYGIDSPSELVALMRIAHRFQVPDCVAACRSEFSKLRTSDLDLQLLRMIYSNSTADSAMESCFDGGIMVAVESRLLELFGDGVAVLRNPNQLEEFLSLPLVAVCTLLNSDQLVVDSENTVAVLASVWVAQQSKKAALPLEHVKKVAGCIRLSLLSPSYLCGVLPNMKWYSFPAQSPAAYFHAVQSKLSSIEGRSLIQGQALRYQPVHARSAVKEQNLELMLEVEEARLEQYLKEGQLLLGFSSVNAGSREGGMQKEGSSLPVVAPRGVQVNSECSFFCGYSFGIKLVFGYSAASSNSTRECGMASIRDSSVAGSPAGNKQDGANQPVDTKQLRASSLPKTASLARSTVATATNSGTQSPPGLPSATAAPTALIRTLTSRQMEAADAFFSSGAPGLSFGVTPSVFASYPPGESVLLPLSCPISVSFRCTLEAVGPYGTPFAAATFTGGSFMRPGEESVSSIAVSNFFKKVGPDQSDMGAWQPFLCDGKLRLRLTIKGPSVE</sequence>
<keyword evidence="5" id="KW-1185">Reference proteome</keyword>
<evidence type="ECO:0000256" key="2">
    <source>
        <dbReference type="SAM" id="MobiDB-lite"/>
    </source>
</evidence>
<evidence type="ECO:0000259" key="3">
    <source>
        <dbReference type="PROSITE" id="PS50097"/>
    </source>
</evidence>
<dbReference type="PANTHER" id="PTHR24410">
    <property type="entry name" value="HL07962P-RELATED"/>
    <property type="match status" value="1"/>
</dbReference>
<dbReference type="Pfam" id="PF07707">
    <property type="entry name" value="BACK"/>
    <property type="match status" value="1"/>
</dbReference>
<dbReference type="Gene3D" id="1.25.40.420">
    <property type="match status" value="1"/>
</dbReference>
<proteinExistence type="predicted"/>
<evidence type="ECO:0000313" key="5">
    <source>
        <dbReference type="Proteomes" id="UP000232323"/>
    </source>
</evidence>
<evidence type="ECO:0000256" key="1">
    <source>
        <dbReference type="ARBA" id="ARBA00004906"/>
    </source>
</evidence>
<feature type="compositionally biased region" description="Polar residues" evidence="2">
    <location>
        <begin position="433"/>
        <end position="471"/>
    </location>
</feature>
<dbReference type="InterPro" id="IPR011705">
    <property type="entry name" value="BACK"/>
</dbReference>
<dbReference type="AlphaFoldDB" id="A0A250XGB0"/>
<organism evidence="4 5">
    <name type="scientific">Chlamydomonas eustigma</name>
    <dbReference type="NCBI Taxonomy" id="1157962"/>
    <lineage>
        <taxon>Eukaryota</taxon>
        <taxon>Viridiplantae</taxon>
        <taxon>Chlorophyta</taxon>
        <taxon>core chlorophytes</taxon>
        <taxon>Chlorophyceae</taxon>
        <taxon>CS clade</taxon>
        <taxon>Chlamydomonadales</taxon>
        <taxon>Chlamydomonadaceae</taxon>
        <taxon>Chlamydomonas</taxon>
    </lineage>
</organism>
<feature type="region of interest" description="Disordered" evidence="2">
    <location>
        <begin position="420"/>
        <end position="478"/>
    </location>
</feature>
<dbReference type="Proteomes" id="UP000232323">
    <property type="component" value="Unassembled WGS sequence"/>
</dbReference>
<dbReference type="Pfam" id="PF00651">
    <property type="entry name" value="BTB"/>
    <property type="match status" value="1"/>
</dbReference>
<dbReference type="EMBL" id="BEGY01000075">
    <property type="protein sequence ID" value="GAX82115.1"/>
    <property type="molecule type" value="Genomic_DNA"/>
</dbReference>